<dbReference type="InterPro" id="IPR000014">
    <property type="entry name" value="PAS"/>
</dbReference>
<evidence type="ECO:0000259" key="8">
    <source>
        <dbReference type="PROSITE" id="PS50122"/>
    </source>
</evidence>
<dbReference type="InterPro" id="IPR000673">
    <property type="entry name" value="Sig_transdc_resp-reg_Me-estase"/>
</dbReference>
<comment type="caution">
    <text evidence="10">The sequence shown here is derived from an EMBL/GenBank/DDBJ whole genome shotgun (WGS) entry which is preliminary data.</text>
</comment>
<feature type="domain" description="CheB-type methylesterase" evidence="8">
    <location>
        <begin position="9"/>
        <end position="184"/>
    </location>
</feature>
<dbReference type="Gene3D" id="3.30.450.20">
    <property type="entry name" value="PAS domain"/>
    <property type="match status" value="3"/>
</dbReference>
<evidence type="ECO:0000259" key="9">
    <source>
        <dbReference type="PROSITE" id="PS50123"/>
    </source>
</evidence>
<keyword evidence="3" id="KW-0145">Chemotaxis</keyword>
<keyword evidence="3" id="KW-0378">Hydrolase</keyword>
<feature type="active site" evidence="3">
    <location>
        <position position="15"/>
    </location>
</feature>
<dbReference type="GO" id="GO:0006355">
    <property type="term" value="P:regulation of DNA-templated transcription"/>
    <property type="evidence" value="ECO:0007669"/>
    <property type="project" value="InterPro"/>
</dbReference>
<dbReference type="GO" id="GO:0000156">
    <property type="term" value="F:phosphorelay response regulator activity"/>
    <property type="evidence" value="ECO:0007669"/>
    <property type="project" value="InterPro"/>
</dbReference>
<dbReference type="InterPro" id="IPR036890">
    <property type="entry name" value="HATPase_C_sf"/>
</dbReference>
<dbReference type="PROSITE" id="PS50112">
    <property type="entry name" value="PAS"/>
    <property type="match status" value="1"/>
</dbReference>
<dbReference type="PROSITE" id="PS50109">
    <property type="entry name" value="HIS_KIN"/>
    <property type="match status" value="1"/>
</dbReference>
<feature type="domain" description="Histidine kinase" evidence="5">
    <location>
        <begin position="1121"/>
        <end position="1333"/>
    </location>
</feature>
<dbReference type="CDD" id="cd00082">
    <property type="entry name" value="HisKA"/>
    <property type="match status" value="1"/>
</dbReference>
<keyword evidence="4" id="KW-0175">Coiled coil</keyword>
<organism evidence="10 11">
    <name type="scientific">Algoriphagus yeomjeoni</name>
    <dbReference type="NCBI Taxonomy" id="291403"/>
    <lineage>
        <taxon>Bacteria</taxon>
        <taxon>Pseudomonadati</taxon>
        <taxon>Bacteroidota</taxon>
        <taxon>Cytophagia</taxon>
        <taxon>Cytophagales</taxon>
        <taxon>Cyclobacteriaceae</taxon>
        <taxon>Algoriphagus</taxon>
    </lineage>
</organism>
<dbReference type="InterPro" id="IPR022641">
    <property type="entry name" value="CheR_N"/>
</dbReference>
<reference evidence="10 11" key="1">
    <citation type="submission" date="2018-06" db="EMBL/GenBank/DDBJ databases">
        <title>Genomic Encyclopedia of Archaeal and Bacterial Type Strains, Phase II (KMG-II): from individual species to whole genera.</title>
        <authorList>
            <person name="Goeker M."/>
        </authorList>
    </citation>
    <scope>NUCLEOTIDE SEQUENCE [LARGE SCALE GENOMIC DNA]</scope>
    <source>
        <strain evidence="10 11">DSM 23446</strain>
    </source>
</reference>
<dbReference type="Pfam" id="PF13596">
    <property type="entry name" value="PAS_10"/>
    <property type="match status" value="1"/>
</dbReference>
<dbReference type="EMBL" id="QLLK01000004">
    <property type="protein sequence ID" value="RAI91566.1"/>
    <property type="molecule type" value="Genomic_DNA"/>
</dbReference>
<dbReference type="SUPFAM" id="SSF47757">
    <property type="entry name" value="Chemotaxis receptor methyltransferase CheR, N-terminal domain"/>
    <property type="match status" value="1"/>
</dbReference>
<dbReference type="Pfam" id="PF13426">
    <property type="entry name" value="PAS_9"/>
    <property type="match status" value="1"/>
</dbReference>
<feature type="domain" description="PAC" evidence="7">
    <location>
        <begin position="1042"/>
        <end position="1096"/>
    </location>
</feature>
<evidence type="ECO:0000256" key="2">
    <source>
        <dbReference type="ARBA" id="ARBA00012438"/>
    </source>
</evidence>
<dbReference type="Pfam" id="PF00989">
    <property type="entry name" value="PAS"/>
    <property type="match status" value="1"/>
</dbReference>
<dbReference type="SUPFAM" id="SSF55785">
    <property type="entry name" value="PYP-like sensor domain (PAS domain)"/>
    <property type="match status" value="3"/>
</dbReference>
<dbReference type="Pfam" id="PF00512">
    <property type="entry name" value="HisKA"/>
    <property type="match status" value="1"/>
</dbReference>
<dbReference type="InterPro" id="IPR003594">
    <property type="entry name" value="HATPase_dom"/>
</dbReference>
<dbReference type="SUPFAM" id="SSF53335">
    <property type="entry name" value="S-adenosyl-L-methionine-dependent methyltransferases"/>
    <property type="match status" value="1"/>
</dbReference>
<dbReference type="SMART" id="SM00086">
    <property type="entry name" value="PAC"/>
    <property type="match status" value="3"/>
</dbReference>
<keyword evidence="11" id="KW-1185">Reference proteome</keyword>
<feature type="active site" evidence="3">
    <location>
        <position position="133"/>
    </location>
</feature>
<dbReference type="GO" id="GO:0000155">
    <property type="term" value="F:phosphorelay sensor kinase activity"/>
    <property type="evidence" value="ECO:0007669"/>
    <property type="project" value="InterPro"/>
</dbReference>
<dbReference type="SMART" id="SM00091">
    <property type="entry name" value="PAS"/>
    <property type="match status" value="3"/>
</dbReference>
<dbReference type="Gene3D" id="3.40.50.150">
    <property type="entry name" value="Vaccinia Virus protein VP39"/>
    <property type="match status" value="1"/>
</dbReference>
<dbReference type="SUPFAM" id="SSF55874">
    <property type="entry name" value="ATPase domain of HSP90 chaperone/DNA topoisomerase II/histidine kinase"/>
    <property type="match status" value="1"/>
</dbReference>
<dbReference type="InterPro" id="IPR005467">
    <property type="entry name" value="His_kinase_dom"/>
</dbReference>
<dbReference type="InterPro" id="IPR013767">
    <property type="entry name" value="PAS_fold"/>
</dbReference>
<dbReference type="Gene3D" id="3.30.565.10">
    <property type="entry name" value="Histidine kinase-like ATPase, C-terminal domain"/>
    <property type="match status" value="1"/>
</dbReference>
<dbReference type="EC" id="2.7.13.3" evidence="2"/>
<dbReference type="InterPro" id="IPR035965">
    <property type="entry name" value="PAS-like_dom_sf"/>
</dbReference>
<dbReference type="InterPro" id="IPR000700">
    <property type="entry name" value="PAS-assoc_C"/>
</dbReference>
<dbReference type="GO" id="GO:0005737">
    <property type="term" value="C:cytoplasm"/>
    <property type="evidence" value="ECO:0007669"/>
    <property type="project" value="InterPro"/>
</dbReference>
<dbReference type="Pfam" id="PF03705">
    <property type="entry name" value="CheR_N"/>
    <property type="match status" value="1"/>
</dbReference>
<dbReference type="RefSeq" id="WP_111611144.1">
    <property type="nucleotide sequence ID" value="NZ_QLLK01000004.1"/>
</dbReference>
<dbReference type="SMART" id="SM00138">
    <property type="entry name" value="MeTrc"/>
    <property type="match status" value="1"/>
</dbReference>
<comment type="catalytic activity">
    <reaction evidence="1">
        <text>ATP + protein L-histidine = ADP + protein N-phospho-L-histidine.</text>
        <dbReference type="EC" id="2.7.13.3"/>
    </reaction>
</comment>
<dbReference type="PANTHER" id="PTHR24422:SF27">
    <property type="entry name" value="PROTEIN-GLUTAMATE O-METHYLTRANSFERASE"/>
    <property type="match status" value="1"/>
</dbReference>
<dbReference type="SUPFAM" id="SSF47384">
    <property type="entry name" value="Homodimeric domain of signal transducing histidine kinase"/>
    <property type="match status" value="1"/>
</dbReference>
<dbReference type="CDD" id="cd16434">
    <property type="entry name" value="CheB-CheR_fusion"/>
    <property type="match status" value="1"/>
</dbReference>
<dbReference type="PROSITE" id="PS50123">
    <property type="entry name" value="CHER"/>
    <property type="match status" value="1"/>
</dbReference>
<dbReference type="Gene3D" id="1.10.287.130">
    <property type="match status" value="1"/>
</dbReference>
<dbReference type="Proteomes" id="UP000249610">
    <property type="component" value="Unassembled WGS sequence"/>
</dbReference>
<feature type="domain" description="PAC" evidence="7">
    <location>
        <begin position="784"/>
        <end position="834"/>
    </location>
</feature>
<dbReference type="GO" id="GO:0008757">
    <property type="term" value="F:S-adenosylmethionine-dependent methyltransferase activity"/>
    <property type="evidence" value="ECO:0007669"/>
    <property type="project" value="InterPro"/>
</dbReference>
<name>A0A327PPH5_9BACT</name>
<dbReference type="Pfam" id="PF02518">
    <property type="entry name" value="HATPase_c"/>
    <property type="match status" value="1"/>
</dbReference>
<dbReference type="Pfam" id="PF01339">
    <property type="entry name" value="CheB_methylest"/>
    <property type="match status" value="1"/>
</dbReference>
<dbReference type="Pfam" id="PF01739">
    <property type="entry name" value="CheR"/>
    <property type="match status" value="1"/>
</dbReference>
<dbReference type="OrthoDB" id="9816309at2"/>
<dbReference type="InterPro" id="IPR000780">
    <property type="entry name" value="CheR_MeTrfase"/>
</dbReference>
<dbReference type="SUPFAM" id="SSF52738">
    <property type="entry name" value="Methylesterase CheB, C-terminal domain"/>
    <property type="match status" value="1"/>
</dbReference>
<dbReference type="PRINTS" id="PR00996">
    <property type="entry name" value="CHERMTFRASE"/>
</dbReference>
<feature type="domain" description="CheR-type methyltransferase" evidence="9">
    <location>
        <begin position="208"/>
        <end position="486"/>
    </location>
</feature>
<evidence type="ECO:0000259" key="5">
    <source>
        <dbReference type="PROSITE" id="PS50109"/>
    </source>
</evidence>
<sequence>MKDKIKFPIIALGASAGGLEPLELFFEKTADDPIGAYVVIQHLAPNHKSLMDELLARHTKLPIYIIEDGMSINPGAIYLNPPKKFVEIRNEKFVLNDKEDRKLSFPITSFFMSLAENLQDNACAIILSGTGSDGAEGLKYVKEKGGLVLVQSPDDAKFNGMPNNAIHTGVVDKVCSIEEMPQEISLFFTNRKLLIQKYQNHAEGNPVISKILKTVLELIAIDFTGYKHTTVSRRIHRRMNLLDVTKIEEYYRLLKDNPAEAHLLSKELLIGVTRFFRDEEAFEALTTEVIPKLVEENLETKTLRIWVPACSTGEEAYSLAILVKDYLRKNKLQFDVSIFATDLDKDAIKLASNRIFSENITSEVPVEILNTYFISQKGGYSIVKEIREMIVFSVHNLIQDPAFNKIDLVSCRNLLIYLNEPVQQQLFKLFQYALRTGGYLFLGPSESLGAESEEFREVNHRYKIFQNIENKKFIQRLHTAQRFQKQSWDRAPEARQIEQPLVTTKGKLQSEIQHTLIQEYVPDSMVIDQHFNLLHTSGSTHRWLRIPPGEISSNVLRMLPEVFAVPLEVAVNKVLQDGNAIILGDLAVPEDFHMHFQPNSTLDIHIRTKELLEGMRYVFITFEQVSGNSNKVEAAERINLSAVSKEKINILERELRVNRETLQTTVEELESSNEELQAANEELQSSNEELESVNEELYTVNAEYQQKNSELANNNDDLNNLIQSTEIALLFLDVNLNIRKFTPSLKKILDLVPHDIGRNISQFRGKIQLENLLDRIGMVLENQSSFESRIEDIKKREYLLKISPFRTQKDEIKGVILVFVDLTQANRLQKALEVSDNALKELNSKHSDQAEILGLISQNLRDMVCIINSAGDIEYCTPSGFLVTGYKLDKLYKLNLFKKIPVHADRLKIALKSIDSGQEPGLVEFQFQKSNKNLRWLEATVKAITLRQSEGKKYLLTIRDINHRKNAEQELQKVSLIAEQSPNAVIMTDTHGRIIYVNETFEKMTGYEECEVLNKIPGRVLQGKESDPEVVRQMAEAIANRDSFEVNIINYTKLGNKYLTHIKARPLYNLEGEFIGFFSIQDDVTTEEEYIYQVSKLNDVIKAQNKQLQDVNKSLEEFAYVASHDLKAPLRSIKGLLSIIEKKGDFLEKGKQKQYFEIINSSANEMDKMITNLLEFSRTGRLNESLEEVKLPDLFEEVLMQFSKELEDLNGKIIYNLDITEIAVYPILFKRLLTNLISNALKYRGDQNPIIQITSQSKEEKVTFAVKDNGIGIPENQLENVFKIFHSLNPNNDSNGIGLAVCRKVVELHGGKMWAESELGEGTVFKFEIAINQ</sequence>
<dbReference type="GO" id="GO:0006935">
    <property type="term" value="P:chemotaxis"/>
    <property type="evidence" value="ECO:0007669"/>
    <property type="project" value="UniProtKB-UniRule"/>
</dbReference>
<dbReference type="InterPro" id="IPR050903">
    <property type="entry name" value="Bact_Chemotaxis_MeTrfase"/>
</dbReference>
<dbReference type="PROSITE" id="PS50113">
    <property type="entry name" value="PAC"/>
    <property type="match status" value="3"/>
</dbReference>
<evidence type="ECO:0000313" key="11">
    <source>
        <dbReference type="Proteomes" id="UP000249610"/>
    </source>
</evidence>
<dbReference type="SMART" id="SM00387">
    <property type="entry name" value="HATPase_c"/>
    <property type="match status" value="1"/>
</dbReference>
<dbReference type="GO" id="GO:0008984">
    <property type="term" value="F:protein-glutamate methylesterase activity"/>
    <property type="evidence" value="ECO:0007669"/>
    <property type="project" value="InterPro"/>
</dbReference>
<dbReference type="PROSITE" id="PS50122">
    <property type="entry name" value="CHEB"/>
    <property type="match status" value="1"/>
</dbReference>
<evidence type="ECO:0000259" key="7">
    <source>
        <dbReference type="PROSITE" id="PS50113"/>
    </source>
</evidence>
<dbReference type="CDD" id="cd00130">
    <property type="entry name" value="PAS"/>
    <property type="match status" value="2"/>
</dbReference>
<evidence type="ECO:0000313" key="10">
    <source>
        <dbReference type="EMBL" id="RAI91566.1"/>
    </source>
</evidence>
<dbReference type="InterPro" id="IPR035909">
    <property type="entry name" value="CheB_C"/>
</dbReference>
<evidence type="ECO:0000259" key="6">
    <source>
        <dbReference type="PROSITE" id="PS50112"/>
    </source>
</evidence>
<dbReference type="NCBIfam" id="TIGR00229">
    <property type="entry name" value="sensory_box"/>
    <property type="match status" value="2"/>
</dbReference>
<evidence type="ECO:0000256" key="4">
    <source>
        <dbReference type="SAM" id="Coils"/>
    </source>
</evidence>
<dbReference type="InterPro" id="IPR001610">
    <property type="entry name" value="PAC"/>
</dbReference>
<evidence type="ECO:0000256" key="3">
    <source>
        <dbReference type="PROSITE-ProRule" id="PRU00050"/>
    </source>
</evidence>
<proteinExistence type="predicted"/>
<dbReference type="InterPro" id="IPR022642">
    <property type="entry name" value="CheR_C"/>
</dbReference>
<dbReference type="InterPro" id="IPR003661">
    <property type="entry name" value="HisK_dim/P_dom"/>
</dbReference>
<dbReference type="InterPro" id="IPR029063">
    <property type="entry name" value="SAM-dependent_MTases_sf"/>
</dbReference>
<feature type="domain" description="PAS" evidence="6">
    <location>
        <begin position="970"/>
        <end position="1041"/>
    </location>
</feature>
<dbReference type="Gene3D" id="3.40.50.180">
    <property type="entry name" value="Methylesterase CheB, C-terminal domain"/>
    <property type="match status" value="1"/>
</dbReference>
<gene>
    <name evidence="10" type="ORF">LV83_01755</name>
</gene>
<dbReference type="InterPro" id="IPR036097">
    <property type="entry name" value="HisK_dim/P_sf"/>
</dbReference>
<dbReference type="PANTHER" id="PTHR24422">
    <property type="entry name" value="CHEMOTAXIS PROTEIN METHYLTRANSFERASE"/>
    <property type="match status" value="1"/>
</dbReference>
<accession>A0A327PPH5</accession>
<feature type="coiled-coil region" evidence="4">
    <location>
        <begin position="652"/>
        <end position="728"/>
    </location>
</feature>
<feature type="domain" description="PAC" evidence="7">
    <location>
        <begin position="921"/>
        <end position="973"/>
    </location>
</feature>
<dbReference type="SMART" id="SM00388">
    <property type="entry name" value="HisKA"/>
    <property type="match status" value="1"/>
</dbReference>
<feature type="active site" evidence="3">
    <location>
        <position position="42"/>
    </location>
</feature>
<evidence type="ECO:0000256" key="1">
    <source>
        <dbReference type="ARBA" id="ARBA00000085"/>
    </source>
</evidence>
<protein>
    <recommendedName>
        <fullName evidence="2">histidine kinase</fullName>
        <ecNumber evidence="2">2.7.13.3</ecNumber>
    </recommendedName>
</protein>